<sequence length="387" mass="41352">MLFKQFNRESKNTKKKSQTCHRIENFFSKISFLNQTITRFHPHSISRYSKNPTRMPMTDPIQTPTREGPPADPALLANAGCTADASEAGINMAVTTMQKFGRELEQFPAEGRRLVEQAMSSISTTNHRSTGTSASSQRSSRSRSGHGEQDSFVRIINTLVDMTAGQTPSKPIIETFVLSSITLAVFSLSSLLGRYLLAPFITLVIPPVGAAIFSALVAPAAVYYQLSKGYGAIDGFRLLVIAAAAQGVLTGAALVHFTVPSEPFIALSTIAASFAIAMINPTSRSASLSTTFATSILIHSSLGAIEGALTPIYFVLTGLYTLSALVPIQLATRDQGRANVNLYSAVLVGTTIASKCFVYGILGNSDAPILVEQQLGNEGIIEQPTNA</sequence>
<dbReference type="PANTHER" id="PTHR31176:SF2">
    <property type="entry name" value="DUF389 DOMAIN MEMBRANE PROTEIN"/>
    <property type="match status" value="1"/>
</dbReference>
<feature type="transmembrane region" description="Helical" evidence="2">
    <location>
        <begin position="311"/>
        <end position="330"/>
    </location>
</feature>
<feature type="transmembrane region" description="Helical" evidence="2">
    <location>
        <begin position="342"/>
        <end position="362"/>
    </location>
</feature>
<dbReference type="STRING" id="1611254.A0A2G5VKP9"/>
<dbReference type="OrthoDB" id="5831161at2759"/>
<proteinExistence type="predicted"/>
<dbReference type="PANTHER" id="PTHR31176">
    <property type="entry name" value="MFS DOMAIN-CONTAINING PROTEIN-RELATED"/>
    <property type="match status" value="1"/>
</dbReference>
<feature type="transmembrane region" description="Helical" evidence="2">
    <location>
        <begin position="263"/>
        <end position="279"/>
    </location>
</feature>
<dbReference type="EMBL" id="PDUG01000001">
    <property type="protein sequence ID" value="PIC52287.1"/>
    <property type="molecule type" value="Genomic_DNA"/>
</dbReference>
<feature type="compositionally biased region" description="Low complexity" evidence="1">
    <location>
        <begin position="128"/>
        <end position="139"/>
    </location>
</feature>
<dbReference type="Proteomes" id="UP000230233">
    <property type="component" value="Chromosome I"/>
</dbReference>
<keyword evidence="2" id="KW-0472">Membrane</keyword>
<comment type="caution">
    <text evidence="3">The sequence shown here is derived from an EMBL/GenBank/DDBJ whole genome shotgun (WGS) entry which is preliminary data.</text>
</comment>
<protein>
    <submittedName>
        <fullName evidence="3">Uncharacterized protein</fullName>
    </submittedName>
</protein>
<dbReference type="InterPro" id="IPR008574">
    <property type="entry name" value="Nematodes_ZYG-11_interact"/>
</dbReference>
<keyword evidence="2" id="KW-0812">Transmembrane</keyword>
<feature type="transmembrane region" description="Helical" evidence="2">
    <location>
        <begin position="203"/>
        <end position="224"/>
    </location>
</feature>
<feature type="transmembrane region" description="Helical" evidence="2">
    <location>
        <begin position="236"/>
        <end position="257"/>
    </location>
</feature>
<gene>
    <name evidence="3" type="primary">Cni-K06A5.2</name>
    <name evidence="3" type="synonym">Cnig_chr_I.g2456</name>
    <name evidence="3" type="ORF">B9Z55_002456</name>
</gene>
<evidence type="ECO:0000256" key="2">
    <source>
        <dbReference type="SAM" id="Phobius"/>
    </source>
</evidence>
<feature type="region of interest" description="Disordered" evidence="1">
    <location>
        <begin position="120"/>
        <end position="148"/>
    </location>
</feature>
<accession>A0A2G5VKP9</accession>
<keyword evidence="4" id="KW-1185">Reference proteome</keyword>
<feature type="transmembrane region" description="Helical" evidence="2">
    <location>
        <begin position="176"/>
        <end position="197"/>
    </location>
</feature>
<name>A0A2G5VKP9_9PELO</name>
<dbReference type="AlphaFoldDB" id="A0A2G5VKP9"/>
<keyword evidence="2" id="KW-1133">Transmembrane helix</keyword>
<evidence type="ECO:0000256" key="1">
    <source>
        <dbReference type="SAM" id="MobiDB-lite"/>
    </source>
</evidence>
<dbReference type="PIRSF" id="PIRSF016383">
    <property type="entry name" value="DUF856_CAE_spp"/>
    <property type="match status" value="1"/>
</dbReference>
<evidence type="ECO:0000313" key="4">
    <source>
        <dbReference type="Proteomes" id="UP000230233"/>
    </source>
</evidence>
<evidence type="ECO:0000313" key="3">
    <source>
        <dbReference type="EMBL" id="PIC52287.1"/>
    </source>
</evidence>
<organism evidence="3 4">
    <name type="scientific">Caenorhabditis nigoni</name>
    <dbReference type="NCBI Taxonomy" id="1611254"/>
    <lineage>
        <taxon>Eukaryota</taxon>
        <taxon>Metazoa</taxon>
        <taxon>Ecdysozoa</taxon>
        <taxon>Nematoda</taxon>
        <taxon>Chromadorea</taxon>
        <taxon>Rhabditida</taxon>
        <taxon>Rhabditina</taxon>
        <taxon>Rhabditomorpha</taxon>
        <taxon>Rhabditoidea</taxon>
        <taxon>Rhabditidae</taxon>
        <taxon>Peloderinae</taxon>
        <taxon>Caenorhabditis</taxon>
    </lineage>
</organism>
<dbReference type="Pfam" id="PF05884">
    <property type="entry name" value="ZYG-11_interact"/>
    <property type="match status" value="1"/>
</dbReference>
<reference evidence="4" key="1">
    <citation type="submission" date="2017-10" db="EMBL/GenBank/DDBJ databases">
        <title>Rapid genome shrinkage in a self-fertile nematode reveals novel sperm competition proteins.</title>
        <authorList>
            <person name="Yin D."/>
            <person name="Schwarz E.M."/>
            <person name="Thomas C.G."/>
            <person name="Felde R.L."/>
            <person name="Korf I.F."/>
            <person name="Cutter A.D."/>
            <person name="Schartner C.M."/>
            <person name="Ralston E.J."/>
            <person name="Meyer B.J."/>
            <person name="Haag E.S."/>
        </authorList>
    </citation>
    <scope>NUCLEOTIDE SEQUENCE [LARGE SCALE GENOMIC DNA]</scope>
    <source>
        <strain evidence="4">JU1422</strain>
    </source>
</reference>